<feature type="domain" description="Sigma-54 factor interaction" evidence="5">
    <location>
        <begin position="322"/>
        <end position="433"/>
    </location>
</feature>
<dbReference type="Pfam" id="PF01590">
    <property type="entry name" value="GAF"/>
    <property type="match status" value="1"/>
</dbReference>
<dbReference type="InterPro" id="IPR003018">
    <property type="entry name" value="GAF"/>
</dbReference>
<dbReference type="InterPro" id="IPR027417">
    <property type="entry name" value="P-loop_NTPase"/>
</dbReference>
<keyword evidence="3" id="KW-0805">Transcription regulation</keyword>
<dbReference type="Proteomes" id="UP001216674">
    <property type="component" value="Unassembled WGS sequence"/>
</dbReference>
<evidence type="ECO:0000256" key="3">
    <source>
        <dbReference type="ARBA" id="ARBA00023015"/>
    </source>
</evidence>
<keyword evidence="1" id="KW-0547">Nucleotide-binding</keyword>
<dbReference type="SUPFAM" id="SSF52540">
    <property type="entry name" value="P-loop containing nucleoside triphosphate hydrolases"/>
    <property type="match status" value="1"/>
</dbReference>
<dbReference type="PANTHER" id="PTHR32071">
    <property type="entry name" value="TRANSCRIPTIONAL REGULATORY PROTEIN"/>
    <property type="match status" value="1"/>
</dbReference>
<organism evidence="6 7">
    <name type="scientific">Cupriavidus basilensis</name>
    <dbReference type="NCBI Taxonomy" id="68895"/>
    <lineage>
        <taxon>Bacteria</taxon>
        <taxon>Pseudomonadati</taxon>
        <taxon>Pseudomonadota</taxon>
        <taxon>Betaproteobacteria</taxon>
        <taxon>Burkholderiales</taxon>
        <taxon>Burkholderiaceae</taxon>
        <taxon>Cupriavidus</taxon>
    </lineage>
</organism>
<evidence type="ECO:0000256" key="4">
    <source>
        <dbReference type="ARBA" id="ARBA00023163"/>
    </source>
</evidence>
<keyword evidence="7" id="KW-1185">Reference proteome</keyword>
<accession>A0ABT6ARB3</accession>
<evidence type="ECO:0000313" key="7">
    <source>
        <dbReference type="Proteomes" id="UP001216674"/>
    </source>
</evidence>
<protein>
    <submittedName>
        <fullName evidence="6">Sigma 54-interacting transcriptional regulator</fullName>
    </submittedName>
</protein>
<dbReference type="InterPro" id="IPR029016">
    <property type="entry name" value="GAF-like_dom_sf"/>
</dbReference>
<sequence length="433" mass="45549">MSTTLANHATASDDDAQRRALIARAHARSAGFGLEAAHAADYHPLGTRALHDLVDASQLLYKHALPVMETLHAQIANTESMVLLTDSGGVILHSLGDGDFADRARRVALAPGVSWAEASKGTNAIGTALAEGLPAVVHADEHFLRANRLLTCSCAPIAGPFGQILGALDVSGDHRGFHKHTMALVRMSAQMIENHLFSTHFTDAVLVRFHARPEFVGTLFEGMAAFAADGTFLAANRSGLFQLGLSPDTLDRRNFAALFGMPLGVALGQGGEASGQLLTLTLPSRVHVFARMALLGPARRGATAPAPASTKAAPQASALTALDTGDARMAAVLQRVDKVRGRDIPILVLGRTGTGKEWLARAIHRDSPRGAAPFVAVNCASIPESLIEAELFGYEDGAFTGARRRGSPGKLVQAHGGTLFLDEIGDMPLAQQV</sequence>
<dbReference type="PANTHER" id="PTHR32071:SF77">
    <property type="entry name" value="TRANSCRIPTIONAL REGULATORY PROTEIN"/>
    <property type="match status" value="1"/>
</dbReference>
<dbReference type="Gene3D" id="3.40.50.300">
    <property type="entry name" value="P-loop containing nucleotide triphosphate hydrolases"/>
    <property type="match status" value="1"/>
</dbReference>
<evidence type="ECO:0000313" key="6">
    <source>
        <dbReference type="EMBL" id="MDF3835161.1"/>
    </source>
</evidence>
<dbReference type="CDD" id="cd00009">
    <property type="entry name" value="AAA"/>
    <property type="match status" value="1"/>
</dbReference>
<gene>
    <name evidence="6" type="ORF">P3W85_19660</name>
</gene>
<dbReference type="Gene3D" id="3.30.450.40">
    <property type="match status" value="1"/>
</dbReference>
<keyword evidence="4" id="KW-0804">Transcription</keyword>
<dbReference type="InterPro" id="IPR002078">
    <property type="entry name" value="Sigma_54_int"/>
</dbReference>
<reference evidence="6 7" key="1">
    <citation type="submission" date="2023-03" db="EMBL/GenBank/DDBJ databases">
        <title>Draft assemblies of triclosan tolerant bacteria isolated from returned activated sludge.</title>
        <authorList>
            <person name="Van Hamelsveld S."/>
        </authorList>
    </citation>
    <scope>NUCLEOTIDE SEQUENCE [LARGE SCALE GENOMIC DNA]</scope>
    <source>
        <strain evidence="6 7">GW210010_S58</strain>
    </source>
</reference>
<dbReference type="RefSeq" id="WP_276266036.1">
    <property type="nucleotide sequence ID" value="NZ_JARJLM010000330.1"/>
</dbReference>
<comment type="caution">
    <text evidence="6">The sequence shown here is derived from an EMBL/GenBank/DDBJ whole genome shotgun (WGS) entry which is preliminary data.</text>
</comment>
<name>A0ABT6ARB3_9BURK</name>
<dbReference type="InterPro" id="IPR025943">
    <property type="entry name" value="Sigma_54_int_dom_ATP-bd_2"/>
</dbReference>
<keyword evidence="2" id="KW-0067">ATP-binding</keyword>
<dbReference type="Pfam" id="PF00158">
    <property type="entry name" value="Sigma54_activat"/>
    <property type="match status" value="1"/>
</dbReference>
<evidence type="ECO:0000256" key="1">
    <source>
        <dbReference type="ARBA" id="ARBA00022741"/>
    </source>
</evidence>
<dbReference type="SUPFAM" id="SSF55781">
    <property type="entry name" value="GAF domain-like"/>
    <property type="match status" value="1"/>
</dbReference>
<feature type="non-terminal residue" evidence="6">
    <location>
        <position position="433"/>
    </location>
</feature>
<dbReference type="PROSITE" id="PS50045">
    <property type="entry name" value="SIGMA54_INTERACT_4"/>
    <property type="match status" value="1"/>
</dbReference>
<dbReference type="EMBL" id="JARJLM010000330">
    <property type="protein sequence ID" value="MDF3835161.1"/>
    <property type="molecule type" value="Genomic_DNA"/>
</dbReference>
<evidence type="ECO:0000256" key="2">
    <source>
        <dbReference type="ARBA" id="ARBA00022840"/>
    </source>
</evidence>
<dbReference type="PROSITE" id="PS00676">
    <property type="entry name" value="SIGMA54_INTERACT_2"/>
    <property type="match status" value="1"/>
</dbReference>
<evidence type="ECO:0000259" key="5">
    <source>
        <dbReference type="PROSITE" id="PS50045"/>
    </source>
</evidence>
<proteinExistence type="predicted"/>